<evidence type="ECO:0000313" key="1">
    <source>
        <dbReference type="EMBL" id="SFQ23001.1"/>
    </source>
</evidence>
<protein>
    <recommendedName>
        <fullName evidence="3">Sensory transduction regulator</fullName>
    </recommendedName>
</protein>
<dbReference type="OrthoDB" id="2156382at2"/>
<keyword evidence="2" id="KW-1185">Reference proteome</keyword>
<organism evidence="1 2">
    <name type="scientific">Desemzia incerta</name>
    <dbReference type="NCBI Taxonomy" id="82801"/>
    <lineage>
        <taxon>Bacteria</taxon>
        <taxon>Bacillati</taxon>
        <taxon>Bacillota</taxon>
        <taxon>Bacilli</taxon>
        <taxon>Lactobacillales</taxon>
        <taxon>Carnobacteriaceae</taxon>
        <taxon>Desemzia</taxon>
    </lineage>
</organism>
<reference evidence="1 2" key="1">
    <citation type="submission" date="2016-10" db="EMBL/GenBank/DDBJ databases">
        <authorList>
            <person name="de Groot N.N."/>
        </authorList>
    </citation>
    <scope>NUCLEOTIDE SEQUENCE [LARGE SCALE GENOMIC DNA]</scope>
    <source>
        <strain evidence="1 2">DSM 20581</strain>
    </source>
</reference>
<gene>
    <name evidence="1" type="ORF">SAMN04488506_1089</name>
</gene>
<evidence type="ECO:0000313" key="2">
    <source>
        <dbReference type="Proteomes" id="UP000199136"/>
    </source>
</evidence>
<sequence length="146" mass="16563">MSETIENFEVYLKEKNIPLKKSQLKNGQILFNGNFRLSKTRVLPFGIVFDSKDAKSIDFQITYHKLAYVKDFTKKAEILELLNELNQVKAGYYSVILAGDGEVYLKQLSRTTSDVLAAYEMMVFGSTIAKVIIKEIEKVLEPASAE</sequence>
<dbReference type="EMBL" id="FOXW01000003">
    <property type="protein sequence ID" value="SFQ23001.1"/>
    <property type="molecule type" value="Genomic_DNA"/>
</dbReference>
<evidence type="ECO:0008006" key="3">
    <source>
        <dbReference type="Google" id="ProtNLM"/>
    </source>
</evidence>
<proteinExistence type="predicted"/>
<dbReference type="Proteomes" id="UP000199136">
    <property type="component" value="Unassembled WGS sequence"/>
</dbReference>
<name>A0A1I5WTN5_9LACT</name>
<accession>A0A1I5WTN5</accession>
<dbReference type="STRING" id="82801.SAMN04488506_1089"/>
<dbReference type="RefSeq" id="WP_092480137.1">
    <property type="nucleotide sequence ID" value="NZ_CP126128.1"/>
</dbReference>
<dbReference type="AlphaFoldDB" id="A0A1I5WTN5"/>